<evidence type="ECO:0000313" key="4">
    <source>
        <dbReference type="Proteomes" id="UP001307705"/>
    </source>
</evidence>
<dbReference type="PROSITE" id="PS50164">
    <property type="entry name" value="GIY_YIG"/>
    <property type="match status" value="1"/>
</dbReference>
<dbReference type="InterPro" id="IPR035901">
    <property type="entry name" value="GIY-YIG_endonuc_sf"/>
</dbReference>
<dbReference type="InterPro" id="IPR000305">
    <property type="entry name" value="GIY-YIG_endonuc"/>
</dbReference>
<evidence type="ECO:0000313" key="3">
    <source>
        <dbReference type="EMBL" id="GMQ34582.1"/>
    </source>
</evidence>
<sequence>MELLFFVMAYWVYIPYSERLDKYYVGQTSDLVKRVERHNEGKGGFTRTGLPWVLIYSISCNSRGEAMVLEKKIKNLGAKKFLQILEDSRDV</sequence>
<evidence type="ECO:0000256" key="1">
    <source>
        <dbReference type="ARBA" id="ARBA00007435"/>
    </source>
</evidence>
<dbReference type="Pfam" id="PF01541">
    <property type="entry name" value="GIY-YIG"/>
    <property type="match status" value="1"/>
</dbReference>
<dbReference type="SUPFAM" id="SSF82771">
    <property type="entry name" value="GIY-YIG endonuclease"/>
    <property type="match status" value="1"/>
</dbReference>
<reference evidence="3 4" key="1">
    <citation type="submission" date="2023-08" db="EMBL/GenBank/DDBJ databases">
        <title>Draft genome sequence of Algoriphagus taiwanensis.</title>
        <authorList>
            <person name="Takatani N."/>
            <person name="Hosokawa M."/>
            <person name="Sawabe T."/>
        </authorList>
    </citation>
    <scope>NUCLEOTIDE SEQUENCE [LARGE SCALE GENOMIC DNA]</scope>
    <source>
        <strain evidence="3 4">JCM 19755</strain>
    </source>
</reference>
<name>A0ABQ6Q6H1_9BACT</name>
<dbReference type="Gene3D" id="3.40.1440.10">
    <property type="entry name" value="GIY-YIG endonuclease"/>
    <property type="match status" value="1"/>
</dbReference>
<dbReference type="Proteomes" id="UP001307705">
    <property type="component" value="Unassembled WGS sequence"/>
</dbReference>
<accession>A0ABQ6Q6H1</accession>
<dbReference type="InterPro" id="IPR050190">
    <property type="entry name" value="UPF0213_domain"/>
</dbReference>
<dbReference type="CDD" id="cd10449">
    <property type="entry name" value="GIY-YIG_SLX1_like"/>
    <property type="match status" value="1"/>
</dbReference>
<dbReference type="EMBL" id="BTPE01000010">
    <property type="protein sequence ID" value="GMQ34582.1"/>
    <property type="molecule type" value="Genomic_DNA"/>
</dbReference>
<organism evidence="3 4">
    <name type="scientific">Algoriphagus taiwanensis</name>
    <dbReference type="NCBI Taxonomy" id="1445656"/>
    <lineage>
        <taxon>Bacteria</taxon>
        <taxon>Pseudomonadati</taxon>
        <taxon>Bacteroidota</taxon>
        <taxon>Cytophagia</taxon>
        <taxon>Cytophagales</taxon>
        <taxon>Cyclobacteriaceae</taxon>
        <taxon>Algoriphagus</taxon>
    </lineage>
</organism>
<comment type="caution">
    <text evidence="3">The sequence shown here is derived from an EMBL/GenBank/DDBJ whole genome shotgun (WGS) entry which is preliminary data.</text>
</comment>
<dbReference type="PANTHER" id="PTHR34477:SF1">
    <property type="entry name" value="UPF0213 PROTEIN YHBQ"/>
    <property type="match status" value="1"/>
</dbReference>
<dbReference type="PANTHER" id="PTHR34477">
    <property type="entry name" value="UPF0213 PROTEIN YHBQ"/>
    <property type="match status" value="1"/>
</dbReference>
<comment type="similarity">
    <text evidence="1">Belongs to the UPF0213 family.</text>
</comment>
<protein>
    <recommendedName>
        <fullName evidence="2">GIY-YIG domain-containing protein</fullName>
    </recommendedName>
</protein>
<evidence type="ECO:0000259" key="2">
    <source>
        <dbReference type="PROSITE" id="PS50164"/>
    </source>
</evidence>
<gene>
    <name evidence="3" type="ORF">Ataiwa_28550</name>
</gene>
<keyword evidence="4" id="KW-1185">Reference proteome</keyword>
<proteinExistence type="inferred from homology"/>
<feature type="domain" description="GIY-YIG" evidence="2">
    <location>
        <begin position="8"/>
        <end position="83"/>
    </location>
</feature>